<comment type="caution">
    <text evidence="1">The sequence shown here is derived from an EMBL/GenBank/DDBJ whole genome shotgun (WGS) entry which is preliminary data.</text>
</comment>
<dbReference type="EMBL" id="CM042017">
    <property type="protein sequence ID" value="KAI3690256.1"/>
    <property type="molecule type" value="Genomic_DNA"/>
</dbReference>
<keyword evidence="2" id="KW-1185">Reference proteome</keyword>
<reference evidence="2" key="1">
    <citation type="journal article" date="2022" name="Mol. Ecol. Resour.">
        <title>The genomes of chicory, endive, great burdock and yacon provide insights into Asteraceae palaeo-polyploidization history and plant inulin production.</title>
        <authorList>
            <person name="Fan W."/>
            <person name="Wang S."/>
            <person name="Wang H."/>
            <person name="Wang A."/>
            <person name="Jiang F."/>
            <person name="Liu H."/>
            <person name="Zhao H."/>
            <person name="Xu D."/>
            <person name="Zhang Y."/>
        </authorList>
    </citation>
    <scope>NUCLEOTIDE SEQUENCE [LARGE SCALE GENOMIC DNA]</scope>
    <source>
        <strain evidence="2">cv. Punajuju</strain>
    </source>
</reference>
<reference evidence="1 2" key="2">
    <citation type="journal article" date="2022" name="Mol. Ecol. Resour.">
        <title>The genomes of chicory, endive, great burdock and yacon provide insights into Asteraceae paleo-polyploidization history and plant inulin production.</title>
        <authorList>
            <person name="Fan W."/>
            <person name="Wang S."/>
            <person name="Wang H."/>
            <person name="Wang A."/>
            <person name="Jiang F."/>
            <person name="Liu H."/>
            <person name="Zhao H."/>
            <person name="Xu D."/>
            <person name="Zhang Y."/>
        </authorList>
    </citation>
    <scope>NUCLEOTIDE SEQUENCE [LARGE SCALE GENOMIC DNA]</scope>
    <source>
        <strain evidence="2">cv. Punajuju</strain>
        <tissue evidence="1">Leaves</tissue>
    </source>
</reference>
<sequence length="112" mass="12472">MRLIGLLQVCENILICKMKNTTSIIAIVVAMILLLGDVHAQDCNPNQEIKDCYPALVAKGSPSPLCCKELDAHKNCLCKYIDINNSNLPPNFQFLRTITESCGVFFPRFCPL</sequence>
<accession>A0ACB8YYF7</accession>
<evidence type="ECO:0000313" key="1">
    <source>
        <dbReference type="EMBL" id="KAI3690256.1"/>
    </source>
</evidence>
<evidence type="ECO:0000313" key="2">
    <source>
        <dbReference type="Proteomes" id="UP001055811"/>
    </source>
</evidence>
<dbReference type="Proteomes" id="UP001055811">
    <property type="component" value="Linkage Group LG09"/>
</dbReference>
<name>A0ACB8YYF7_CICIN</name>
<proteinExistence type="predicted"/>
<protein>
    <submittedName>
        <fullName evidence="1">Uncharacterized protein</fullName>
    </submittedName>
</protein>
<organism evidence="1 2">
    <name type="scientific">Cichorium intybus</name>
    <name type="common">Chicory</name>
    <dbReference type="NCBI Taxonomy" id="13427"/>
    <lineage>
        <taxon>Eukaryota</taxon>
        <taxon>Viridiplantae</taxon>
        <taxon>Streptophyta</taxon>
        <taxon>Embryophyta</taxon>
        <taxon>Tracheophyta</taxon>
        <taxon>Spermatophyta</taxon>
        <taxon>Magnoliopsida</taxon>
        <taxon>eudicotyledons</taxon>
        <taxon>Gunneridae</taxon>
        <taxon>Pentapetalae</taxon>
        <taxon>asterids</taxon>
        <taxon>campanulids</taxon>
        <taxon>Asterales</taxon>
        <taxon>Asteraceae</taxon>
        <taxon>Cichorioideae</taxon>
        <taxon>Cichorieae</taxon>
        <taxon>Cichoriinae</taxon>
        <taxon>Cichorium</taxon>
    </lineage>
</organism>
<gene>
    <name evidence="1" type="ORF">L2E82_48235</name>
</gene>